<protein>
    <submittedName>
        <fullName evidence="5">Protein kinase</fullName>
    </submittedName>
</protein>
<feature type="compositionally biased region" description="Low complexity" evidence="2">
    <location>
        <begin position="480"/>
        <end position="493"/>
    </location>
</feature>
<dbReference type="SUPFAM" id="SSF56112">
    <property type="entry name" value="Protein kinase-like (PK-like)"/>
    <property type="match status" value="2"/>
</dbReference>
<reference evidence="6" key="1">
    <citation type="journal article" date="2019" name="Int. J. Syst. Evol. Microbiol.">
        <title>The Global Catalogue of Microorganisms (GCM) 10K type strain sequencing project: providing services to taxonomists for standard genome sequencing and annotation.</title>
        <authorList>
            <consortium name="The Broad Institute Genomics Platform"/>
            <consortium name="The Broad Institute Genome Sequencing Center for Infectious Disease"/>
            <person name="Wu L."/>
            <person name="Ma J."/>
        </authorList>
    </citation>
    <scope>NUCLEOTIDE SEQUENCE [LARGE SCALE GENOMIC DNA]</scope>
    <source>
        <strain evidence="6">JCM 17224</strain>
    </source>
</reference>
<dbReference type="PANTHER" id="PTHR24361">
    <property type="entry name" value="MITOGEN-ACTIVATED KINASE KINASE KINASE"/>
    <property type="match status" value="1"/>
</dbReference>
<dbReference type="SMART" id="SM00220">
    <property type="entry name" value="S_TKc"/>
    <property type="match status" value="1"/>
</dbReference>
<evidence type="ECO:0000313" key="5">
    <source>
        <dbReference type="EMBL" id="GAA4014695.1"/>
    </source>
</evidence>
<dbReference type="CDD" id="cd14014">
    <property type="entry name" value="STKc_PknB_like"/>
    <property type="match status" value="1"/>
</dbReference>
<dbReference type="PROSITE" id="PS00109">
    <property type="entry name" value="PROTEIN_KINASE_TYR"/>
    <property type="match status" value="1"/>
</dbReference>
<dbReference type="InterPro" id="IPR000719">
    <property type="entry name" value="Prot_kinase_dom"/>
</dbReference>
<feature type="compositionally biased region" description="Polar residues" evidence="2">
    <location>
        <begin position="872"/>
        <end position="888"/>
    </location>
</feature>
<feature type="region of interest" description="Disordered" evidence="2">
    <location>
        <begin position="872"/>
        <end position="894"/>
    </location>
</feature>
<evidence type="ECO:0000256" key="2">
    <source>
        <dbReference type="SAM" id="MobiDB-lite"/>
    </source>
</evidence>
<comment type="caution">
    <text evidence="5">The sequence shown here is derived from an EMBL/GenBank/DDBJ whole genome shotgun (WGS) entry which is preliminary data.</text>
</comment>
<evidence type="ECO:0000256" key="1">
    <source>
        <dbReference type="PROSITE-ProRule" id="PRU10141"/>
    </source>
</evidence>
<keyword evidence="5" id="KW-0808">Transferase</keyword>
<dbReference type="PROSITE" id="PS50011">
    <property type="entry name" value="PROTEIN_KINASE_DOM"/>
    <property type="match status" value="2"/>
</dbReference>
<proteinExistence type="predicted"/>
<feature type="domain" description="Protein kinase" evidence="3">
    <location>
        <begin position="199"/>
        <end position="473"/>
    </location>
</feature>
<evidence type="ECO:0000313" key="6">
    <source>
        <dbReference type="Proteomes" id="UP001500567"/>
    </source>
</evidence>
<feature type="domain" description="Protein kinase" evidence="3">
    <location>
        <begin position="506"/>
        <end position="768"/>
    </location>
</feature>
<keyword evidence="6" id="KW-1185">Reference proteome</keyword>
<dbReference type="GO" id="GO:0016301">
    <property type="term" value="F:kinase activity"/>
    <property type="evidence" value="ECO:0007669"/>
    <property type="project" value="UniProtKB-KW"/>
</dbReference>
<dbReference type="Gene3D" id="1.10.510.10">
    <property type="entry name" value="Transferase(Phosphotransferase) domain 1"/>
    <property type="match status" value="2"/>
</dbReference>
<dbReference type="Proteomes" id="UP001500567">
    <property type="component" value="Unassembled WGS sequence"/>
</dbReference>
<dbReference type="EMBL" id="BAABDJ010000035">
    <property type="protein sequence ID" value="GAA4014695.1"/>
    <property type="molecule type" value="Genomic_DNA"/>
</dbReference>
<keyword evidence="1" id="KW-0547">Nucleotide-binding</keyword>
<dbReference type="RefSeq" id="WP_345074087.1">
    <property type="nucleotide sequence ID" value="NZ_BAABDJ010000035.1"/>
</dbReference>
<name>A0ABP7SPK6_9BACT</name>
<dbReference type="PROSITE" id="PS50965">
    <property type="entry name" value="NERD"/>
    <property type="match status" value="1"/>
</dbReference>
<dbReference type="Pfam" id="PF08378">
    <property type="entry name" value="NERD"/>
    <property type="match status" value="1"/>
</dbReference>
<evidence type="ECO:0000259" key="4">
    <source>
        <dbReference type="PROSITE" id="PS50965"/>
    </source>
</evidence>
<dbReference type="PROSITE" id="PS00107">
    <property type="entry name" value="PROTEIN_KINASE_ATP"/>
    <property type="match status" value="1"/>
</dbReference>
<gene>
    <name evidence="5" type="ORF">GCM10022408_29900</name>
</gene>
<keyword evidence="5" id="KW-0418">Kinase</keyword>
<organism evidence="5 6">
    <name type="scientific">Hymenobacter fastidiosus</name>
    <dbReference type="NCBI Taxonomy" id="486264"/>
    <lineage>
        <taxon>Bacteria</taxon>
        <taxon>Pseudomonadati</taxon>
        <taxon>Bacteroidota</taxon>
        <taxon>Cytophagia</taxon>
        <taxon>Cytophagales</taxon>
        <taxon>Hymenobacteraceae</taxon>
        <taxon>Hymenobacter</taxon>
    </lineage>
</organism>
<feature type="domain" description="NERD" evidence="4">
    <location>
        <begin position="13"/>
        <end position="129"/>
    </location>
</feature>
<dbReference type="Gene3D" id="3.30.200.20">
    <property type="entry name" value="Phosphorylase Kinase, domain 1"/>
    <property type="match status" value="1"/>
</dbReference>
<keyword evidence="1" id="KW-0067">ATP-binding</keyword>
<feature type="region of interest" description="Disordered" evidence="2">
    <location>
        <begin position="476"/>
        <end position="496"/>
    </location>
</feature>
<dbReference type="Pfam" id="PF00069">
    <property type="entry name" value="Pkinase"/>
    <property type="match status" value="2"/>
</dbReference>
<dbReference type="InterPro" id="IPR020635">
    <property type="entry name" value="Tyr_kinase_cat_dom"/>
</dbReference>
<dbReference type="SMART" id="SM00219">
    <property type="entry name" value="TyrKc"/>
    <property type="match status" value="1"/>
</dbReference>
<dbReference type="InterPro" id="IPR008266">
    <property type="entry name" value="Tyr_kinase_AS"/>
</dbReference>
<evidence type="ECO:0000259" key="3">
    <source>
        <dbReference type="PROSITE" id="PS50011"/>
    </source>
</evidence>
<sequence length="1382" mass="155894">MARIINPAHHEGAVQAGEQRLLDFLEAQLPDTFLLVPNVNLAYRNPRNNAVDLLEYDLIVVAPHALYHLENKDWRGHLIGDDHTWRVSGRSFKSPLLGARFKTSVLASRLKQENAAWGRAWIETSITLSDPSMVSRQLPDATGSRVFSLDQSLTTYLQDHDAARSTPGKIADLQEGVVAFLTGLSQEPRPEPKLFEADYEVLDILAQSADCTEYLVRPRGLDGAGQKRVRAYSLDVHELSPADRAFRLGVIRNQYQALQKIGAAPHVLTVQMLTDELRGELFEITDYLDEKTLAMELDRATYSLPEKLALIRQVALALQAAHAAGVYHRDVRPANIYLTAAGAFLGNFSRAFFRAAQREGITVLPAAADDDADALPYRATELDDSPADATAATDVYGLGLTLYETLTGERALPNSWHDLDHWQGKLPASELPGRRVPGLPEWVDNLVDQMVRLQPADRLQTMTEVLAKLDQGLSNTRTLTTPAPASTPAPTASDGRIRVGDQQESYLFVSPLGEGGYSEVWKVKHTLQGEERAIKVYNESVNTRTVLDEYNALKGLDHRNIVKFVWNGELPTGRFFTLMELLEGDCLGDYVGGVKGEQRLPLPIIFQLGQELTGALRYLHERPHPIFHRDIKPRNIIWHRNERFVLIDFNVATSEAADKDHVGTSFYIAPDRVVDQMRVRWDESCDTFALGITLFELVCKRHPWADANGKANKPIITREPHHPKTLRPELSDGFAAWLLKAVQPQRADRFATAREMQDALEQLGLPGLLADRLVPATTIPTEKFVMELNKLFSQSRYTNAGTRGLDAFAERTYIKTRLDTKLINDILQAKYRLVIITGNAGDGKTAFIQKLEKEAQKLFSASFKRDSVTQNGASFESQGIPFQSNYDGSQDEGDKENTQVLDEFLAPFAGRADFDKVPAGRLIAINEGRLVEYLQAHRAEFGALEKAVEAFFYEEGVTDLPAGLLLVNLNLRSVVSLSELTGEQSIFRRQIKELVKPEFWTGCNTCAVREQCFIRYNAQSLNDPDAGDEVLRRMERLLLTVHLRRELHLTMRDLRSLLAFWLTRDHSCADVKALAAAGQAMPLLEKYYFNLPDSEAEDAGNRDRLVKLVRLTDVGQRALPELDRNLYYNPLQGRNYLPFSAQREGDLLSWLEREKVALRDAPTEEGQLPPQRPLHRLLARHQYFEGRFDSDLRLPYRAVGQFAKVLMATPVEQQRELDKLRLNIAYAIAILERCPNKLISEQYLVLAVGEKDNVAMTYRLFALADFELRLGVPPKRTEYLEYFPDRLVFRHLTLPHVSMEISLDLFELLTYIGLGYQPSLNDLKGRFLELQLFKNLLANLPYRQVLVTGDHRDYYTVEADPQNKIVVQKKQFAAPVLLAQPA</sequence>
<dbReference type="InterPro" id="IPR053235">
    <property type="entry name" value="Ser_Thr_kinase"/>
</dbReference>
<dbReference type="NCBIfam" id="NF047741">
    <property type="entry name" value="antiphage_MADS6"/>
    <property type="match status" value="1"/>
</dbReference>
<dbReference type="InterPro" id="IPR017441">
    <property type="entry name" value="Protein_kinase_ATP_BS"/>
</dbReference>
<feature type="binding site" evidence="1">
    <location>
        <position position="535"/>
    </location>
    <ligand>
        <name>ATP</name>
        <dbReference type="ChEBI" id="CHEBI:30616"/>
    </ligand>
</feature>
<dbReference type="InterPro" id="IPR011009">
    <property type="entry name" value="Kinase-like_dom_sf"/>
</dbReference>
<accession>A0ABP7SPK6</accession>
<dbReference type="InterPro" id="IPR011528">
    <property type="entry name" value="NERD"/>
</dbReference>